<dbReference type="InterPro" id="IPR000160">
    <property type="entry name" value="GGDEF_dom"/>
</dbReference>
<dbReference type="PROSITE" id="PS50112">
    <property type="entry name" value="PAS"/>
    <property type="match status" value="1"/>
</dbReference>
<dbReference type="Gene3D" id="3.30.450.20">
    <property type="entry name" value="PAS domain"/>
    <property type="match status" value="1"/>
</dbReference>
<dbReference type="InterPro" id="IPR013767">
    <property type="entry name" value="PAS_fold"/>
</dbReference>
<accession>A0A6I4T1F1</accession>
<feature type="transmembrane region" description="Helical" evidence="2">
    <location>
        <begin position="98"/>
        <end position="118"/>
    </location>
</feature>
<dbReference type="CDD" id="cd01949">
    <property type="entry name" value="GGDEF"/>
    <property type="match status" value="1"/>
</dbReference>
<feature type="domain" description="EAL" evidence="5">
    <location>
        <begin position="485"/>
        <end position="736"/>
    </location>
</feature>
<comment type="caution">
    <text evidence="7">The sequence shown here is derived from an EMBL/GenBank/DDBJ whole genome shotgun (WGS) entry which is preliminary data.</text>
</comment>
<dbReference type="InterPro" id="IPR035965">
    <property type="entry name" value="PAS-like_dom_sf"/>
</dbReference>
<feature type="region of interest" description="Disordered" evidence="1">
    <location>
        <begin position="817"/>
        <end position="861"/>
    </location>
</feature>
<dbReference type="SUPFAM" id="SSF141868">
    <property type="entry name" value="EAL domain-like"/>
    <property type="match status" value="1"/>
</dbReference>
<dbReference type="SMART" id="SM00052">
    <property type="entry name" value="EAL"/>
    <property type="match status" value="1"/>
</dbReference>
<evidence type="ECO:0000259" key="6">
    <source>
        <dbReference type="PROSITE" id="PS50887"/>
    </source>
</evidence>
<keyword evidence="2" id="KW-0812">Transmembrane</keyword>
<dbReference type="Gene3D" id="2.40.10.220">
    <property type="entry name" value="predicted glycosyltransferase like domains"/>
    <property type="match status" value="1"/>
</dbReference>
<gene>
    <name evidence="7" type="ORF">GRI91_02955</name>
</gene>
<reference evidence="7 8" key="1">
    <citation type="submission" date="2019-12" db="EMBL/GenBank/DDBJ databases">
        <title>Genomic-based taxomic classification of the family Erythrobacteraceae.</title>
        <authorList>
            <person name="Xu L."/>
        </authorList>
    </citation>
    <scope>NUCLEOTIDE SEQUENCE [LARGE SCALE GENOMIC DNA]</scope>
    <source>
        <strain evidence="7 8">LMG 29518</strain>
    </source>
</reference>
<dbReference type="PANTHER" id="PTHR44757:SF2">
    <property type="entry name" value="BIOFILM ARCHITECTURE MAINTENANCE PROTEIN MBAA"/>
    <property type="match status" value="1"/>
</dbReference>
<dbReference type="InterPro" id="IPR001633">
    <property type="entry name" value="EAL_dom"/>
</dbReference>
<dbReference type="Gene3D" id="3.30.70.270">
    <property type="match status" value="1"/>
</dbReference>
<dbReference type="NCBIfam" id="TIGR00254">
    <property type="entry name" value="GGDEF"/>
    <property type="match status" value="1"/>
</dbReference>
<proteinExistence type="predicted"/>
<keyword evidence="2" id="KW-0472">Membrane</keyword>
<dbReference type="Gene3D" id="3.20.20.450">
    <property type="entry name" value="EAL domain"/>
    <property type="match status" value="1"/>
</dbReference>
<dbReference type="SUPFAM" id="SSF55073">
    <property type="entry name" value="Nucleotide cyclase"/>
    <property type="match status" value="1"/>
</dbReference>
<evidence type="ECO:0000313" key="8">
    <source>
        <dbReference type="Proteomes" id="UP000438476"/>
    </source>
</evidence>
<feature type="domain" description="GGDEF" evidence="6">
    <location>
        <begin position="343"/>
        <end position="476"/>
    </location>
</feature>
<evidence type="ECO:0000259" key="5">
    <source>
        <dbReference type="PROSITE" id="PS50883"/>
    </source>
</evidence>
<dbReference type="PROSITE" id="PS50887">
    <property type="entry name" value="GGDEF"/>
    <property type="match status" value="1"/>
</dbReference>
<dbReference type="RefSeq" id="WP_160735109.1">
    <property type="nucleotide sequence ID" value="NZ_WTYT01000001.1"/>
</dbReference>
<dbReference type="CDD" id="cd01948">
    <property type="entry name" value="EAL"/>
    <property type="match status" value="1"/>
</dbReference>
<dbReference type="SUPFAM" id="SSF141371">
    <property type="entry name" value="PilZ domain-like"/>
    <property type="match status" value="1"/>
</dbReference>
<dbReference type="InterPro" id="IPR000700">
    <property type="entry name" value="PAS-assoc_C"/>
</dbReference>
<evidence type="ECO:0000256" key="2">
    <source>
        <dbReference type="SAM" id="Phobius"/>
    </source>
</evidence>
<dbReference type="GO" id="GO:0006355">
    <property type="term" value="P:regulation of DNA-templated transcription"/>
    <property type="evidence" value="ECO:0007669"/>
    <property type="project" value="InterPro"/>
</dbReference>
<dbReference type="SMART" id="SM00267">
    <property type="entry name" value="GGDEF"/>
    <property type="match status" value="1"/>
</dbReference>
<organism evidence="7 8">
    <name type="scientific">Altericroceibacterium endophyticum</name>
    <dbReference type="NCBI Taxonomy" id="1808508"/>
    <lineage>
        <taxon>Bacteria</taxon>
        <taxon>Pseudomonadati</taxon>
        <taxon>Pseudomonadota</taxon>
        <taxon>Alphaproteobacteria</taxon>
        <taxon>Sphingomonadales</taxon>
        <taxon>Erythrobacteraceae</taxon>
        <taxon>Altericroceibacterium</taxon>
    </lineage>
</organism>
<evidence type="ECO:0000256" key="1">
    <source>
        <dbReference type="SAM" id="MobiDB-lite"/>
    </source>
</evidence>
<keyword evidence="8" id="KW-1185">Reference proteome</keyword>
<dbReference type="InterPro" id="IPR035919">
    <property type="entry name" value="EAL_sf"/>
</dbReference>
<sequence>MKLPILFSPDDKAASMPADHVPQLSFCMMLSYAVGSFFVGVPEFVVTQLLLAAAIAALLPRLINHSVLKHEVLAWALFMLPFLLFGSGAALWVNRGSIPMSAGIVFTASLAIPSLYLFRRQGVAAIVAQVTLWLPLVIAAGSALGALWLTLGGIAIFLGARGVSHKQLLPPAALGSQQIDDGKLRAASILRDYEQTGQGWFWETDASGTLRYLSEPVAATLGFRQKDLLGNNIQDLFSSDKSAAQSLDILAFHLKAHSPFRDLPMRSAVGEGIWWAVSGRPLYDAAGSFSGFRGIGNDLTERKRNELWTSRLAHFDSLTGLANRFQMSQTLETILSAPEDKDRRCVIMLVDLDKFKEVNDTLGHPAGDALLKQVASRLELAVKDIGRVGRIGGDEFQVILAGEPGRKYVRKLADTIIDSVSSPYRLEDQIATVGVSIGIAIAPDDGVTSKALIRNADLALYAAKDAGRGCHRFYAPELHQEAEERLGLERDLRRAITHGELELYYQPVIATATEQITGFEALMRWNHPEKGWIAPRRFVQIAEDFGLIERLGEWAMRTACHDLASWPSSVRVAVNLSPVQFANAQLPTLVTNAVAQAGIDPSRLELEITESVFLNGDNKTDAMFASLKRIGVRLALDDFGTGYSSLGYLRRAPFDKIKIDRSFVRGATQAESRNGAIIASITSLAQAMGMETTAEGVETLEELDLVRLHGCSHVQGYVYDRPLNRDKATERLRQGLRAKAHGQREERSNRHVVTRQVALTHAGHHYDGTIRNLSRTGALVEGLWNVPQDTKFSITLPDGHKMGATARWCEQDRMGVEFDPPLESDPERRLVRGSAGGRKDAAEHANAVSVQLSADRRQKAG</sequence>
<dbReference type="EMBL" id="WTYT01000001">
    <property type="protein sequence ID" value="MXO64708.1"/>
    <property type="molecule type" value="Genomic_DNA"/>
</dbReference>
<dbReference type="Pfam" id="PF00989">
    <property type="entry name" value="PAS"/>
    <property type="match status" value="1"/>
</dbReference>
<dbReference type="InterPro" id="IPR029787">
    <property type="entry name" value="Nucleotide_cyclase"/>
</dbReference>
<protein>
    <submittedName>
        <fullName evidence="7">EAL domain-containing protein</fullName>
    </submittedName>
</protein>
<dbReference type="InterPro" id="IPR009875">
    <property type="entry name" value="PilZ_domain"/>
</dbReference>
<name>A0A6I4T1F1_9SPHN</name>
<dbReference type="PROSITE" id="PS50883">
    <property type="entry name" value="EAL"/>
    <property type="match status" value="1"/>
</dbReference>
<feature type="transmembrane region" description="Helical" evidence="2">
    <location>
        <begin position="72"/>
        <end position="92"/>
    </location>
</feature>
<dbReference type="OrthoDB" id="9814202at2"/>
<dbReference type="SUPFAM" id="SSF55785">
    <property type="entry name" value="PYP-like sensor domain (PAS domain)"/>
    <property type="match status" value="1"/>
</dbReference>
<dbReference type="NCBIfam" id="TIGR00229">
    <property type="entry name" value="sensory_box"/>
    <property type="match status" value="1"/>
</dbReference>
<feature type="domain" description="PAS" evidence="3">
    <location>
        <begin position="201"/>
        <end position="240"/>
    </location>
</feature>
<evidence type="ECO:0000259" key="3">
    <source>
        <dbReference type="PROSITE" id="PS50112"/>
    </source>
</evidence>
<feature type="transmembrane region" description="Helical" evidence="2">
    <location>
        <begin position="130"/>
        <end position="158"/>
    </location>
</feature>
<dbReference type="GO" id="GO:0035438">
    <property type="term" value="F:cyclic-di-GMP binding"/>
    <property type="evidence" value="ECO:0007669"/>
    <property type="project" value="InterPro"/>
</dbReference>
<keyword evidence="2" id="KW-1133">Transmembrane helix</keyword>
<dbReference type="Pfam" id="PF00563">
    <property type="entry name" value="EAL"/>
    <property type="match status" value="1"/>
</dbReference>
<dbReference type="PANTHER" id="PTHR44757">
    <property type="entry name" value="DIGUANYLATE CYCLASE DGCP"/>
    <property type="match status" value="1"/>
</dbReference>
<dbReference type="Pfam" id="PF00990">
    <property type="entry name" value="GGDEF"/>
    <property type="match status" value="1"/>
</dbReference>
<feature type="transmembrane region" description="Helical" evidence="2">
    <location>
        <begin position="45"/>
        <end position="63"/>
    </location>
</feature>
<dbReference type="PROSITE" id="PS50113">
    <property type="entry name" value="PAC"/>
    <property type="match status" value="1"/>
</dbReference>
<dbReference type="AlphaFoldDB" id="A0A6I4T1F1"/>
<dbReference type="CDD" id="cd00130">
    <property type="entry name" value="PAS"/>
    <property type="match status" value="1"/>
</dbReference>
<dbReference type="InterPro" id="IPR000014">
    <property type="entry name" value="PAS"/>
</dbReference>
<evidence type="ECO:0000259" key="4">
    <source>
        <dbReference type="PROSITE" id="PS50113"/>
    </source>
</evidence>
<evidence type="ECO:0000313" key="7">
    <source>
        <dbReference type="EMBL" id="MXO64708.1"/>
    </source>
</evidence>
<dbReference type="Pfam" id="PF07238">
    <property type="entry name" value="PilZ"/>
    <property type="match status" value="1"/>
</dbReference>
<dbReference type="Proteomes" id="UP000438476">
    <property type="component" value="Unassembled WGS sequence"/>
</dbReference>
<dbReference type="InterPro" id="IPR043128">
    <property type="entry name" value="Rev_trsase/Diguanyl_cyclase"/>
</dbReference>
<feature type="domain" description="PAC" evidence="4">
    <location>
        <begin position="259"/>
        <end position="311"/>
    </location>
</feature>
<dbReference type="InterPro" id="IPR052155">
    <property type="entry name" value="Biofilm_reg_signaling"/>
</dbReference>